<dbReference type="Proteomes" id="UP000291269">
    <property type="component" value="Unassembled WGS sequence"/>
</dbReference>
<comment type="caution">
    <text evidence="3">The sequence shown here is derived from an EMBL/GenBank/DDBJ whole genome shotgun (WGS) entry which is preliminary data.</text>
</comment>
<proteinExistence type="predicted"/>
<gene>
    <name evidence="3" type="ORF">ESZ91_01970</name>
</gene>
<dbReference type="Gene3D" id="3.40.630.40">
    <property type="entry name" value="Zn-dependent exopeptidases"/>
    <property type="match status" value="1"/>
</dbReference>
<dbReference type="SMART" id="SM00646">
    <property type="entry name" value="Ami_3"/>
    <property type="match status" value="1"/>
</dbReference>
<protein>
    <submittedName>
        <fullName evidence="3">N-acetylmuramoyl-L-alanine amidase</fullName>
    </submittedName>
</protein>
<evidence type="ECO:0000313" key="3">
    <source>
        <dbReference type="EMBL" id="RXZ61174.1"/>
    </source>
</evidence>
<dbReference type="SUPFAM" id="SSF53187">
    <property type="entry name" value="Zn-dependent exopeptidases"/>
    <property type="match status" value="1"/>
</dbReference>
<dbReference type="Pfam" id="PF01520">
    <property type="entry name" value="Amidase_3"/>
    <property type="match status" value="1"/>
</dbReference>
<name>A0A4Q2K931_9FIRM</name>
<dbReference type="PROSITE" id="PS51257">
    <property type="entry name" value="PROKAR_LIPOPROTEIN"/>
    <property type="match status" value="1"/>
</dbReference>
<dbReference type="CDD" id="cd02696">
    <property type="entry name" value="MurNAc-LAA"/>
    <property type="match status" value="1"/>
</dbReference>
<dbReference type="InterPro" id="IPR050695">
    <property type="entry name" value="N-acetylmuramoyl_amidase_3"/>
</dbReference>
<dbReference type="GO" id="GO:0009253">
    <property type="term" value="P:peptidoglycan catabolic process"/>
    <property type="evidence" value="ECO:0007669"/>
    <property type="project" value="InterPro"/>
</dbReference>
<accession>A0A4Q2K931</accession>
<dbReference type="AlphaFoldDB" id="A0A4Q2K931"/>
<dbReference type="PANTHER" id="PTHR30404:SF0">
    <property type="entry name" value="N-ACETYLMURAMOYL-L-ALANINE AMIDASE AMIC"/>
    <property type="match status" value="1"/>
</dbReference>
<dbReference type="RefSeq" id="WP_129223597.1">
    <property type="nucleotide sequence ID" value="NZ_SDOZ01000002.1"/>
</dbReference>
<dbReference type="InterPro" id="IPR002508">
    <property type="entry name" value="MurNAc-LAA_cat"/>
</dbReference>
<evidence type="ECO:0000256" key="1">
    <source>
        <dbReference type="ARBA" id="ARBA00022801"/>
    </source>
</evidence>
<dbReference type="GO" id="GO:0030288">
    <property type="term" value="C:outer membrane-bounded periplasmic space"/>
    <property type="evidence" value="ECO:0007669"/>
    <property type="project" value="TreeGrafter"/>
</dbReference>
<dbReference type="OrthoDB" id="9806267at2"/>
<dbReference type="GO" id="GO:0008745">
    <property type="term" value="F:N-acetylmuramoyl-L-alanine amidase activity"/>
    <property type="evidence" value="ECO:0007669"/>
    <property type="project" value="InterPro"/>
</dbReference>
<evidence type="ECO:0000313" key="4">
    <source>
        <dbReference type="Proteomes" id="UP000291269"/>
    </source>
</evidence>
<dbReference type="PANTHER" id="PTHR30404">
    <property type="entry name" value="N-ACETYLMURAMOYL-L-ALANINE AMIDASE"/>
    <property type="match status" value="1"/>
</dbReference>
<sequence>MFVIHKKHIIFVSLLLAVLLCGCVLLTALSTSAVSTNGMTIVLDAGHGGIDGGVTGVNSKVKESEINLSIVRLLETQLAGAGFKVVLTRKSEGGLYAPTDKNKKKSDMKKRKEIIEAAEPVAVVSVHQNKFPLSSRKGGQVFFRNDSAQGKALAASIQEEFNALSGGGLSALKGDYYILNCTDYPSVIAECGFLSNPEEDALLNTQEYQKKVAYALYKGIVAFIAHNVAG</sequence>
<dbReference type="EMBL" id="SDOZ01000002">
    <property type="protein sequence ID" value="RXZ61174.1"/>
    <property type="molecule type" value="Genomic_DNA"/>
</dbReference>
<organism evidence="3 4">
    <name type="scientific">Candidatus Borkfalkia ceftriaxoniphila</name>
    <dbReference type="NCBI Taxonomy" id="2508949"/>
    <lineage>
        <taxon>Bacteria</taxon>
        <taxon>Bacillati</taxon>
        <taxon>Bacillota</taxon>
        <taxon>Clostridia</taxon>
        <taxon>Christensenellales</taxon>
        <taxon>Christensenellaceae</taxon>
        <taxon>Candidatus Borkfalkia</taxon>
    </lineage>
</organism>
<evidence type="ECO:0000259" key="2">
    <source>
        <dbReference type="SMART" id="SM00646"/>
    </source>
</evidence>
<keyword evidence="1" id="KW-0378">Hydrolase</keyword>
<feature type="domain" description="MurNAc-LAA" evidence="2">
    <location>
        <begin position="112"/>
        <end position="221"/>
    </location>
</feature>
<keyword evidence="4" id="KW-1185">Reference proteome</keyword>
<reference evidence="3 4" key="1">
    <citation type="journal article" date="2019" name="Gut">
        <title>Antibiotics-induced monodominance of a novel gut bacterial order.</title>
        <authorList>
            <person name="Hildebrand F."/>
            <person name="Moitinho-Silva L."/>
            <person name="Blasche S."/>
            <person name="Jahn M.T."/>
            <person name="Gossmann T.I."/>
            <person name="Heuerta-Cepas J."/>
            <person name="Hercog R."/>
            <person name="Luetge M."/>
            <person name="Bahram M."/>
            <person name="Pryszlak A."/>
            <person name="Alves R.J."/>
            <person name="Waszak S.M."/>
            <person name="Zhu A."/>
            <person name="Ye L."/>
            <person name="Costea P.I."/>
            <person name="Aalvink S."/>
            <person name="Belzer C."/>
            <person name="Forslund S.K."/>
            <person name="Sunagawa S."/>
            <person name="Hentschel U."/>
            <person name="Merten C."/>
            <person name="Patil K.R."/>
            <person name="Benes V."/>
            <person name="Bork P."/>
        </authorList>
    </citation>
    <scope>NUCLEOTIDE SEQUENCE [LARGE SCALE GENOMIC DNA]</scope>
    <source>
        <strain evidence="3 4">HDS1380</strain>
    </source>
</reference>